<dbReference type="PROSITE" id="PS51257">
    <property type="entry name" value="PROKAR_LIPOPROTEIN"/>
    <property type="match status" value="1"/>
</dbReference>
<feature type="signal peptide" evidence="1">
    <location>
        <begin position="1"/>
        <end position="23"/>
    </location>
</feature>
<comment type="caution">
    <text evidence="2">The sequence shown here is derived from an EMBL/GenBank/DDBJ whole genome shotgun (WGS) entry which is preliminary data.</text>
</comment>
<protein>
    <recommendedName>
        <fullName evidence="4">Subtilisin inhibitor-like</fullName>
    </recommendedName>
</protein>
<evidence type="ECO:0000313" key="3">
    <source>
        <dbReference type="Proteomes" id="UP000321583"/>
    </source>
</evidence>
<dbReference type="AlphaFoldDB" id="A0A562E3B1"/>
<dbReference type="EMBL" id="VLJS01000035">
    <property type="protein sequence ID" value="TWH16194.1"/>
    <property type="molecule type" value="Genomic_DNA"/>
</dbReference>
<name>A0A562E3B1_9GAMM</name>
<evidence type="ECO:0008006" key="4">
    <source>
        <dbReference type="Google" id="ProtNLM"/>
    </source>
</evidence>
<proteinExistence type="predicted"/>
<dbReference type="Proteomes" id="UP000321583">
    <property type="component" value="Unassembled WGS sequence"/>
</dbReference>
<organism evidence="2 3">
    <name type="scientific">Pseudoxanthomonas taiwanensis J19</name>
    <dbReference type="NCBI Taxonomy" id="935569"/>
    <lineage>
        <taxon>Bacteria</taxon>
        <taxon>Pseudomonadati</taxon>
        <taxon>Pseudomonadota</taxon>
        <taxon>Gammaproteobacteria</taxon>
        <taxon>Lysobacterales</taxon>
        <taxon>Lysobacteraceae</taxon>
        <taxon>Pseudoxanthomonas</taxon>
    </lineage>
</organism>
<feature type="chain" id="PRO_5022174452" description="Subtilisin inhibitor-like" evidence="1">
    <location>
        <begin position="24"/>
        <end position="167"/>
    </location>
</feature>
<reference evidence="2 3" key="1">
    <citation type="submission" date="2019-07" db="EMBL/GenBank/DDBJ databases">
        <title>Genome sequencing of lignin-degrading bacterial isolates.</title>
        <authorList>
            <person name="Gladden J."/>
        </authorList>
    </citation>
    <scope>NUCLEOTIDE SEQUENCE [LARGE SCALE GENOMIC DNA]</scope>
    <source>
        <strain evidence="2 3">J19</strain>
    </source>
</reference>
<keyword evidence="3" id="KW-1185">Reference proteome</keyword>
<evidence type="ECO:0000313" key="2">
    <source>
        <dbReference type="EMBL" id="TWH16194.1"/>
    </source>
</evidence>
<keyword evidence="1" id="KW-0732">Signal</keyword>
<evidence type="ECO:0000256" key="1">
    <source>
        <dbReference type="SAM" id="SignalP"/>
    </source>
</evidence>
<accession>A0A562E3B1</accession>
<sequence length="167" mass="17254">MRIRGRYVAGLFLSVLAAGCAPAEQATAEVAPAAVGETAPAEAASEAAEAAQPAAMATAKTRACMIAGEFEIMGQRIRSRDCLQAGADVPEDMHRQMCESLAQGSAQIGTGKAGEVAYMDACPSPNQGSCKGMFGQPSIHAFYYERSSEDLATLPASCQMAGGTWEG</sequence>
<gene>
    <name evidence="2" type="ORF">L613_001300000260</name>
</gene>
<dbReference type="RefSeq" id="WP_261793098.1">
    <property type="nucleotide sequence ID" value="NZ_VLJS01000035.1"/>
</dbReference>